<dbReference type="PANTHER" id="PTHR31082:SF4">
    <property type="entry name" value="PHEROMONE-REGULATED MEMBRANE PROTEIN 10"/>
    <property type="match status" value="1"/>
</dbReference>
<dbReference type="GO" id="GO:0022857">
    <property type="term" value="F:transmembrane transporter activity"/>
    <property type="evidence" value="ECO:0007669"/>
    <property type="project" value="InterPro"/>
</dbReference>
<evidence type="ECO:0000256" key="6">
    <source>
        <dbReference type="SAM" id="Phobius"/>
    </source>
</evidence>
<feature type="transmembrane region" description="Helical" evidence="6">
    <location>
        <begin position="182"/>
        <end position="204"/>
    </location>
</feature>
<feature type="transmembrane region" description="Helical" evidence="6">
    <location>
        <begin position="298"/>
        <end position="322"/>
    </location>
</feature>
<name>A0A3N4IGQ3_ASCIM</name>
<feature type="transmembrane region" description="Helical" evidence="6">
    <location>
        <begin position="216"/>
        <end position="239"/>
    </location>
</feature>
<comment type="similarity">
    <text evidence="5">Belongs to the ThrE exporter (TC 2.A.79) family.</text>
</comment>
<keyword evidence="3 6" id="KW-1133">Transmembrane helix</keyword>
<sequence>MMSYGAPTHRLEEILRATSHALKIEGQFLYLPSYMFCSFDDTATHTSETRIVRQTVTELNLQKLDRTYKLFKKIINSDMYIEDATKGLEEILQDKPLYPTWLLILLYGVATAAIGPVAFEAGLKDIPVAACLGIMLGVLQLLIVPLCEPFGNVFETIVCIIATIIARALGSIDGGKHFCFSALAQSAIVLILPGYMILCSALELQTRNMVTGSVRMVYAIIYSLFLGFGFTIGSTIYGLIDKNNATSAVTCTVNQLPKWANFIGVPIFVAALMFINHASLKQIPVGVFIGTAGYAAQYFVGLVTSSSPQLASAVGAFVLGLLGNMYSRFLGGLAFSAMLPGVFVQVPGSLAARGSIVSGVRIADELVHGNKSLAGWSNKPAATAPTGNGFSDATPGEEVLFHMNAWKMAFGMVQIAVAITVGLFLASLVVYPRGRKGKKGSFLGF</sequence>
<dbReference type="Pfam" id="PF12821">
    <property type="entry name" value="ThrE_2"/>
    <property type="match status" value="1"/>
</dbReference>
<dbReference type="InterPro" id="IPR051361">
    <property type="entry name" value="ThrE/Ser_Exporter"/>
</dbReference>
<evidence type="ECO:0000256" key="2">
    <source>
        <dbReference type="ARBA" id="ARBA00022692"/>
    </source>
</evidence>
<accession>A0A3N4IGQ3</accession>
<feature type="domain" description="Threonine/Serine exporter ThrE" evidence="8">
    <location>
        <begin position="262"/>
        <end position="429"/>
    </location>
</feature>
<keyword evidence="2 6" id="KW-0812">Transmembrane</keyword>
<feature type="transmembrane region" description="Helical" evidence="6">
    <location>
        <begin position="259"/>
        <end position="278"/>
    </location>
</feature>
<dbReference type="Pfam" id="PF06738">
    <property type="entry name" value="ThrE"/>
    <property type="match status" value="1"/>
</dbReference>
<protein>
    <submittedName>
        <fullName evidence="9">DUF1212-domain-containing protein</fullName>
    </submittedName>
</protein>
<dbReference type="AlphaFoldDB" id="A0A3N4IGQ3"/>
<comment type="subcellular location">
    <subcellularLocation>
        <location evidence="1">Membrane</location>
        <topology evidence="1">Multi-pass membrane protein</topology>
    </subcellularLocation>
</comment>
<feature type="transmembrane region" description="Helical" evidence="6">
    <location>
        <begin position="408"/>
        <end position="431"/>
    </location>
</feature>
<feature type="transmembrane region" description="Helical" evidence="6">
    <location>
        <begin position="126"/>
        <end position="144"/>
    </location>
</feature>
<dbReference type="Proteomes" id="UP000275078">
    <property type="component" value="Unassembled WGS sequence"/>
</dbReference>
<reference evidence="9 10" key="1">
    <citation type="journal article" date="2018" name="Nat. Ecol. Evol.">
        <title>Pezizomycetes genomes reveal the molecular basis of ectomycorrhizal truffle lifestyle.</title>
        <authorList>
            <person name="Murat C."/>
            <person name="Payen T."/>
            <person name="Noel B."/>
            <person name="Kuo A."/>
            <person name="Morin E."/>
            <person name="Chen J."/>
            <person name="Kohler A."/>
            <person name="Krizsan K."/>
            <person name="Balestrini R."/>
            <person name="Da Silva C."/>
            <person name="Montanini B."/>
            <person name="Hainaut M."/>
            <person name="Levati E."/>
            <person name="Barry K.W."/>
            <person name="Belfiori B."/>
            <person name="Cichocki N."/>
            <person name="Clum A."/>
            <person name="Dockter R.B."/>
            <person name="Fauchery L."/>
            <person name="Guy J."/>
            <person name="Iotti M."/>
            <person name="Le Tacon F."/>
            <person name="Lindquist E.A."/>
            <person name="Lipzen A."/>
            <person name="Malagnac F."/>
            <person name="Mello A."/>
            <person name="Molinier V."/>
            <person name="Miyauchi S."/>
            <person name="Poulain J."/>
            <person name="Riccioni C."/>
            <person name="Rubini A."/>
            <person name="Sitrit Y."/>
            <person name="Splivallo R."/>
            <person name="Traeger S."/>
            <person name="Wang M."/>
            <person name="Zifcakova L."/>
            <person name="Wipf D."/>
            <person name="Zambonelli A."/>
            <person name="Paolocci F."/>
            <person name="Nowrousian M."/>
            <person name="Ottonello S."/>
            <person name="Baldrian P."/>
            <person name="Spatafora J.W."/>
            <person name="Henrissat B."/>
            <person name="Nagy L.G."/>
            <person name="Aury J.M."/>
            <person name="Wincker P."/>
            <person name="Grigoriev I.V."/>
            <person name="Bonfante P."/>
            <person name="Martin F.M."/>
        </authorList>
    </citation>
    <scope>NUCLEOTIDE SEQUENCE [LARGE SCALE GENOMIC DNA]</scope>
    <source>
        <strain evidence="9 10">RN42</strain>
    </source>
</reference>
<dbReference type="GO" id="GO:0016020">
    <property type="term" value="C:membrane"/>
    <property type="evidence" value="ECO:0007669"/>
    <property type="project" value="UniProtKB-SubCell"/>
</dbReference>
<keyword evidence="10" id="KW-1185">Reference proteome</keyword>
<gene>
    <name evidence="9" type="ORF">BJ508DRAFT_342912</name>
</gene>
<dbReference type="OrthoDB" id="413008at2759"/>
<evidence type="ECO:0000256" key="5">
    <source>
        <dbReference type="ARBA" id="ARBA00034125"/>
    </source>
</evidence>
<dbReference type="STRING" id="1160509.A0A3N4IGQ3"/>
<proteinExistence type="inferred from homology"/>
<dbReference type="EMBL" id="ML119665">
    <property type="protein sequence ID" value="RPA83330.1"/>
    <property type="molecule type" value="Genomic_DNA"/>
</dbReference>
<evidence type="ECO:0000313" key="9">
    <source>
        <dbReference type="EMBL" id="RPA83330.1"/>
    </source>
</evidence>
<dbReference type="InterPro" id="IPR010619">
    <property type="entry name" value="ThrE-like_N"/>
</dbReference>
<evidence type="ECO:0000256" key="4">
    <source>
        <dbReference type="ARBA" id="ARBA00023136"/>
    </source>
</evidence>
<evidence type="ECO:0000259" key="7">
    <source>
        <dbReference type="Pfam" id="PF06738"/>
    </source>
</evidence>
<keyword evidence="4 6" id="KW-0472">Membrane</keyword>
<dbReference type="InterPro" id="IPR024528">
    <property type="entry name" value="ThrE_2"/>
</dbReference>
<organism evidence="9 10">
    <name type="scientific">Ascobolus immersus RN42</name>
    <dbReference type="NCBI Taxonomy" id="1160509"/>
    <lineage>
        <taxon>Eukaryota</taxon>
        <taxon>Fungi</taxon>
        <taxon>Dikarya</taxon>
        <taxon>Ascomycota</taxon>
        <taxon>Pezizomycotina</taxon>
        <taxon>Pezizomycetes</taxon>
        <taxon>Pezizales</taxon>
        <taxon>Ascobolaceae</taxon>
        <taxon>Ascobolus</taxon>
    </lineage>
</organism>
<evidence type="ECO:0000256" key="1">
    <source>
        <dbReference type="ARBA" id="ARBA00004141"/>
    </source>
</evidence>
<evidence type="ECO:0000256" key="3">
    <source>
        <dbReference type="ARBA" id="ARBA00022989"/>
    </source>
</evidence>
<dbReference type="PANTHER" id="PTHR31082">
    <property type="entry name" value="PHEROMONE-REGULATED MEMBRANE PROTEIN 10"/>
    <property type="match status" value="1"/>
</dbReference>
<feature type="transmembrane region" description="Helical" evidence="6">
    <location>
        <begin position="329"/>
        <end position="346"/>
    </location>
</feature>
<feature type="domain" description="Threonine/serine exporter-like N-terminal" evidence="7">
    <location>
        <begin position="1"/>
        <end position="236"/>
    </location>
</feature>
<feature type="transmembrane region" description="Helical" evidence="6">
    <location>
        <begin position="98"/>
        <end position="119"/>
    </location>
</feature>
<evidence type="ECO:0000313" key="10">
    <source>
        <dbReference type="Proteomes" id="UP000275078"/>
    </source>
</evidence>
<evidence type="ECO:0000259" key="8">
    <source>
        <dbReference type="Pfam" id="PF12821"/>
    </source>
</evidence>
<feature type="transmembrane region" description="Helical" evidence="6">
    <location>
        <begin position="150"/>
        <end position="170"/>
    </location>
</feature>